<dbReference type="Gene3D" id="1.10.30.10">
    <property type="entry name" value="High mobility group box domain"/>
    <property type="match status" value="1"/>
</dbReference>
<organism evidence="6 7">
    <name type="scientific">Mycena pura</name>
    <dbReference type="NCBI Taxonomy" id="153505"/>
    <lineage>
        <taxon>Eukaryota</taxon>
        <taxon>Fungi</taxon>
        <taxon>Dikarya</taxon>
        <taxon>Basidiomycota</taxon>
        <taxon>Agaricomycotina</taxon>
        <taxon>Agaricomycetes</taxon>
        <taxon>Agaricomycetidae</taxon>
        <taxon>Agaricales</taxon>
        <taxon>Marasmiineae</taxon>
        <taxon>Mycenaceae</taxon>
        <taxon>Mycena</taxon>
    </lineage>
</organism>
<dbReference type="InterPro" id="IPR050140">
    <property type="entry name" value="SRY-related_HMG-box_TF-like"/>
</dbReference>
<accession>A0AAD6YR57</accession>
<comment type="caution">
    <text evidence="6">The sequence shown here is derived from an EMBL/GenBank/DDBJ whole genome shotgun (WGS) entry which is preliminary data.</text>
</comment>
<dbReference type="GO" id="GO:0030154">
    <property type="term" value="P:cell differentiation"/>
    <property type="evidence" value="ECO:0007669"/>
    <property type="project" value="TreeGrafter"/>
</dbReference>
<keyword evidence="3" id="KW-0539">Nucleus</keyword>
<feature type="region of interest" description="Disordered" evidence="4">
    <location>
        <begin position="208"/>
        <end position="249"/>
    </location>
</feature>
<evidence type="ECO:0000313" key="7">
    <source>
        <dbReference type="Proteomes" id="UP001219525"/>
    </source>
</evidence>
<dbReference type="PANTHER" id="PTHR10270">
    <property type="entry name" value="SOX TRANSCRIPTION FACTOR"/>
    <property type="match status" value="1"/>
</dbReference>
<dbReference type="SMART" id="SM00398">
    <property type="entry name" value="HMG"/>
    <property type="match status" value="1"/>
</dbReference>
<feature type="region of interest" description="Disordered" evidence="4">
    <location>
        <begin position="113"/>
        <end position="137"/>
    </location>
</feature>
<protein>
    <recommendedName>
        <fullName evidence="5">HMG box domain-containing protein</fullName>
    </recommendedName>
</protein>
<dbReference type="Proteomes" id="UP001219525">
    <property type="component" value="Unassembled WGS sequence"/>
</dbReference>
<evidence type="ECO:0000259" key="5">
    <source>
        <dbReference type="PROSITE" id="PS50118"/>
    </source>
</evidence>
<keyword evidence="2" id="KW-0804">Transcription</keyword>
<evidence type="ECO:0000256" key="4">
    <source>
        <dbReference type="SAM" id="MobiDB-lite"/>
    </source>
</evidence>
<keyword evidence="7" id="KW-1185">Reference proteome</keyword>
<dbReference type="PANTHER" id="PTHR10270:SF161">
    <property type="entry name" value="SEX-DETERMINING REGION Y PROTEIN"/>
    <property type="match status" value="1"/>
</dbReference>
<feature type="domain" description="HMG box" evidence="5">
    <location>
        <begin position="134"/>
        <end position="202"/>
    </location>
</feature>
<dbReference type="SUPFAM" id="SSF47095">
    <property type="entry name" value="HMG-box"/>
    <property type="match status" value="1"/>
</dbReference>
<feature type="compositionally biased region" description="Polar residues" evidence="4">
    <location>
        <begin position="20"/>
        <end position="30"/>
    </location>
</feature>
<dbReference type="GO" id="GO:0001228">
    <property type="term" value="F:DNA-binding transcription activator activity, RNA polymerase II-specific"/>
    <property type="evidence" value="ECO:0007669"/>
    <property type="project" value="TreeGrafter"/>
</dbReference>
<evidence type="ECO:0000256" key="3">
    <source>
        <dbReference type="PROSITE-ProRule" id="PRU00267"/>
    </source>
</evidence>
<feature type="region of interest" description="Disordered" evidence="4">
    <location>
        <begin position="1"/>
        <end position="30"/>
    </location>
</feature>
<keyword evidence="1 3" id="KW-0238">DNA-binding</keyword>
<dbReference type="CDD" id="cd01389">
    <property type="entry name" value="HMG-box_ROX1-like"/>
    <property type="match status" value="1"/>
</dbReference>
<dbReference type="AlphaFoldDB" id="A0AAD6YR57"/>
<feature type="compositionally biased region" description="Basic and acidic residues" evidence="4">
    <location>
        <begin position="121"/>
        <end position="134"/>
    </location>
</feature>
<feature type="compositionally biased region" description="Polar residues" evidence="4">
    <location>
        <begin position="221"/>
        <end position="249"/>
    </location>
</feature>
<feature type="DNA-binding region" description="HMG box" evidence="3">
    <location>
        <begin position="134"/>
        <end position="202"/>
    </location>
</feature>
<dbReference type="GO" id="GO:0000978">
    <property type="term" value="F:RNA polymerase II cis-regulatory region sequence-specific DNA binding"/>
    <property type="evidence" value="ECO:0007669"/>
    <property type="project" value="TreeGrafter"/>
</dbReference>
<proteinExistence type="predicted"/>
<reference evidence="6" key="1">
    <citation type="submission" date="2023-03" db="EMBL/GenBank/DDBJ databases">
        <title>Massive genome expansion in bonnet fungi (Mycena s.s.) driven by repeated elements and novel gene families across ecological guilds.</title>
        <authorList>
            <consortium name="Lawrence Berkeley National Laboratory"/>
            <person name="Harder C.B."/>
            <person name="Miyauchi S."/>
            <person name="Viragh M."/>
            <person name="Kuo A."/>
            <person name="Thoen E."/>
            <person name="Andreopoulos B."/>
            <person name="Lu D."/>
            <person name="Skrede I."/>
            <person name="Drula E."/>
            <person name="Henrissat B."/>
            <person name="Morin E."/>
            <person name="Kohler A."/>
            <person name="Barry K."/>
            <person name="LaButti K."/>
            <person name="Morin E."/>
            <person name="Salamov A."/>
            <person name="Lipzen A."/>
            <person name="Mereny Z."/>
            <person name="Hegedus B."/>
            <person name="Baldrian P."/>
            <person name="Stursova M."/>
            <person name="Weitz H."/>
            <person name="Taylor A."/>
            <person name="Grigoriev I.V."/>
            <person name="Nagy L.G."/>
            <person name="Martin F."/>
            <person name="Kauserud H."/>
        </authorList>
    </citation>
    <scope>NUCLEOTIDE SEQUENCE</scope>
    <source>
        <strain evidence="6">9144</strain>
    </source>
</reference>
<dbReference type="InterPro" id="IPR036910">
    <property type="entry name" value="HMG_box_dom_sf"/>
</dbReference>
<dbReference type="InterPro" id="IPR009071">
    <property type="entry name" value="HMG_box_dom"/>
</dbReference>
<evidence type="ECO:0000313" key="6">
    <source>
        <dbReference type="EMBL" id="KAJ7226956.1"/>
    </source>
</evidence>
<dbReference type="GO" id="GO:0005634">
    <property type="term" value="C:nucleus"/>
    <property type="evidence" value="ECO:0007669"/>
    <property type="project" value="UniProtKB-UniRule"/>
</dbReference>
<dbReference type="EMBL" id="JARJCW010000003">
    <property type="protein sequence ID" value="KAJ7226956.1"/>
    <property type="molecule type" value="Genomic_DNA"/>
</dbReference>
<sequence>MAAGPRTNHWCTDAPPWNGSPLQPNTTTHSLNDEFYPSPYSIHSGHTSSVPGWNAAAHPLEGPITVHATPGATAYNIDNLYSYNLLGLSSLPNDEYHTAPFSSYSTPLQPVAALRGTAGGPEERRPRRGDDDYVPRPPNAFILYRSERCKKMDPSGKKKRQVVLNGIISQEWRELSEEDRAVWEGRAKVKKLEHGIRYPDYVYRPQRRNAKKSVSAVETAVSGSPTTSYRRNHSSSQHRGGSTNAPTASPYQASQIASMPHGMVLESQRELSFTGAALENEMYGMEQGMGWGGAPALMDFEDMNFGDSRAF</sequence>
<dbReference type="Pfam" id="PF00505">
    <property type="entry name" value="HMG_box"/>
    <property type="match status" value="1"/>
</dbReference>
<evidence type="ECO:0000256" key="2">
    <source>
        <dbReference type="ARBA" id="ARBA00023163"/>
    </source>
</evidence>
<evidence type="ECO:0000256" key="1">
    <source>
        <dbReference type="ARBA" id="ARBA00023125"/>
    </source>
</evidence>
<gene>
    <name evidence="6" type="ORF">GGX14DRAFT_693062</name>
</gene>
<dbReference type="PROSITE" id="PS50118">
    <property type="entry name" value="HMG_BOX_2"/>
    <property type="match status" value="1"/>
</dbReference>
<name>A0AAD6YR57_9AGAR</name>